<name>A0A7H2BI05_9MICC</name>
<dbReference type="PANTHER" id="PTHR43004:SF19">
    <property type="entry name" value="BINDING MONOOXYGENASE, PUTATIVE (JCVI)-RELATED"/>
    <property type="match status" value="1"/>
</dbReference>
<dbReference type="Gene3D" id="3.40.30.20">
    <property type="match status" value="1"/>
</dbReference>
<dbReference type="RefSeq" id="WP_190616833.1">
    <property type="nucleotide sequence ID" value="NZ_CP061538.1"/>
</dbReference>
<evidence type="ECO:0000256" key="2">
    <source>
        <dbReference type="ARBA" id="ARBA00007801"/>
    </source>
</evidence>
<evidence type="ECO:0000313" key="9">
    <source>
        <dbReference type="Proteomes" id="UP000516421"/>
    </source>
</evidence>
<dbReference type="Gene3D" id="3.50.50.60">
    <property type="entry name" value="FAD/NAD(P)-binding domain"/>
    <property type="match status" value="1"/>
</dbReference>
<evidence type="ECO:0000259" key="6">
    <source>
        <dbReference type="Pfam" id="PF01494"/>
    </source>
</evidence>
<feature type="domain" description="FAD-binding" evidence="6">
    <location>
        <begin position="32"/>
        <end position="405"/>
    </location>
</feature>
<dbReference type="CDD" id="cd02979">
    <property type="entry name" value="PHOX_C"/>
    <property type="match status" value="1"/>
</dbReference>
<evidence type="ECO:0000256" key="3">
    <source>
        <dbReference type="ARBA" id="ARBA00022630"/>
    </source>
</evidence>
<evidence type="ECO:0000256" key="4">
    <source>
        <dbReference type="ARBA" id="ARBA00022827"/>
    </source>
</evidence>
<proteinExistence type="inferred from homology"/>
<comment type="similarity">
    <text evidence="2">Belongs to the PheA/TfdB FAD monooxygenase family.</text>
</comment>
<dbReference type="PRINTS" id="PR00420">
    <property type="entry name" value="RNGMNOXGNASE"/>
</dbReference>
<evidence type="ECO:0000313" key="8">
    <source>
        <dbReference type="EMBL" id="QNV39301.1"/>
    </source>
</evidence>
<dbReference type="SUPFAM" id="SSF52833">
    <property type="entry name" value="Thioredoxin-like"/>
    <property type="match status" value="1"/>
</dbReference>
<keyword evidence="5" id="KW-0560">Oxidoreductase</keyword>
<gene>
    <name evidence="8" type="ORF">IDM48_07790</name>
</gene>
<keyword evidence="3" id="KW-0285">Flavoprotein</keyword>
<keyword evidence="9" id="KW-1185">Reference proteome</keyword>
<dbReference type="InterPro" id="IPR002938">
    <property type="entry name" value="FAD-bd"/>
</dbReference>
<dbReference type="PANTHER" id="PTHR43004">
    <property type="entry name" value="TRK SYSTEM POTASSIUM UPTAKE PROTEIN"/>
    <property type="match status" value="1"/>
</dbReference>
<evidence type="ECO:0000256" key="5">
    <source>
        <dbReference type="ARBA" id="ARBA00023002"/>
    </source>
</evidence>
<sequence length="631" mass="70866">MHFHHNGYVSIDPRVEFPAGYGENRSEELPDEMDVLIVGSGPAGMIAAAQLSQFPDVNTRLIERRDGRLPLGQADGIQARSVETFQAFEFAEELIREAYHLTEMCFWKPDPQNPQNIIRTARTPDDPNNISEFPHLIVNQARVLDYFREFAERSPGRITPDYGIEFLSLDIDKDGTNEYPVSVHLRYVAGERAGEERTVCAKYVVGCDGARSGVRKSIGRTLTGMSANHAWGVMDVLANTDFPDMHTKCAISSKHGSILHIPREGGHLVRMYIDLGEVPEDDNHRVRETTIEQIIDRANAILTPYSLDVKQVAWHSVYEVGHRLTDHFDDVNPDDRGAVCPRVFITGDACHTHSAKAGQGMNVSMQDGWNIAWKLGQVLSGRAPSSLLDTYSGERQEIAKNLIDFDKEWSTLMATPADQLPDPAYLENFYVKTAEFPAGFMTEYQPSMITSTAEHQNLATGFPIGKRFRSAEVMRRLDAYVRHLGHEHKADGRYRLYVFADDAPVQEKSTVDALAEKLLHDPRSPFVQFRKEGDDISTLIEPNVIYQSEYTTFTCPEVPEIFRPPVGELGLDYWEKIYSVIPENNIFDVRGISKDGAVVIVRPDQYVAAVLPLNDFEGICAYFEGALAPVK</sequence>
<dbReference type="InterPro" id="IPR050641">
    <property type="entry name" value="RIFMO-like"/>
</dbReference>
<evidence type="ECO:0000259" key="7">
    <source>
        <dbReference type="Pfam" id="PF07976"/>
    </source>
</evidence>
<comment type="cofactor">
    <cofactor evidence="1">
        <name>FAD</name>
        <dbReference type="ChEBI" id="CHEBI:57692"/>
    </cofactor>
</comment>
<dbReference type="SUPFAM" id="SSF54373">
    <property type="entry name" value="FAD-linked reductases, C-terminal domain"/>
    <property type="match status" value="1"/>
</dbReference>
<dbReference type="InterPro" id="IPR036249">
    <property type="entry name" value="Thioredoxin-like_sf"/>
</dbReference>
<dbReference type="Pfam" id="PF01494">
    <property type="entry name" value="FAD_binding_3"/>
    <property type="match status" value="1"/>
</dbReference>
<dbReference type="SUPFAM" id="SSF51905">
    <property type="entry name" value="FAD/NAD(P)-binding domain"/>
    <property type="match status" value="1"/>
</dbReference>
<dbReference type="Proteomes" id="UP000516421">
    <property type="component" value="Chromosome"/>
</dbReference>
<dbReference type="InterPro" id="IPR036188">
    <property type="entry name" value="FAD/NAD-bd_sf"/>
</dbReference>
<dbReference type="AlphaFoldDB" id="A0A7H2BI05"/>
<protein>
    <submittedName>
        <fullName evidence="8">FAD-binding monooxygenase</fullName>
    </submittedName>
</protein>
<dbReference type="InterPro" id="IPR038220">
    <property type="entry name" value="PHOX_C_sf"/>
</dbReference>
<evidence type="ECO:0000256" key="1">
    <source>
        <dbReference type="ARBA" id="ARBA00001974"/>
    </source>
</evidence>
<dbReference type="Pfam" id="PF07976">
    <property type="entry name" value="Phe_hydrox_dim"/>
    <property type="match status" value="1"/>
</dbReference>
<keyword evidence="4" id="KW-0274">FAD</keyword>
<keyword evidence="8" id="KW-0503">Monooxygenase</keyword>
<dbReference type="InterPro" id="IPR012941">
    <property type="entry name" value="Phe_hydrox_C_dim_dom"/>
</dbReference>
<dbReference type="Gene3D" id="3.30.9.10">
    <property type="entry name" value="D-Amino Acid Oxidase, subunit A, domain 2"/>
    <property type="match status" value="1"/>
</dbReference>
<dbReference type="GO" id="GO:0016709">
    <property type="term" value="F:oxidoreductase activity, acting on paired donors, with incorporation or reduction of molecular oxygen, NAD(P)H as one donor, and incorporation of one atom of oxygen"/>
    <property type="evidence" value="ECO:0007669"/>
    <property type="project" value="UniProtKB-ARBA"/>
</dbReference>
<organism evidence="8 9">
    <name type="scientific">Rothia amarae</name>
    <dbReference type="NCBI Taxonomy" id="169480"/>
    <lineage>
        <taxon>Bacteria</taxon>
        <taxon>Bacillati</taxon>
        <taxon>Actinomycetota</taxon>
        <taxon>Actinomycetes</taxon>
        <taxon>Micrococcales</taxon>
        <taxon>Micrococcaceae</taxon>
        <taxon>Rothia</taxon>
    </lineage>
</organism>
<reference evidence="8 9" key="1">
    <citation type="submission" date="2020-09" db="EMBL/GenBank/DDBJ databases">
        <title>Investigation of environmental microbe.</title>
        <authorList>
            <person name="Ou Y."/>
            <person name="Kang Q."/>
        </authorList>
    </citation>
    <scope>NUCLEOTIDE SEQUENCE [LARGE SCALE GENOMIC DNA]</scope>
    <source>
        <strain evidence="8 9">KJZ-9</strain>
    </source>
</reference>
<dbReference type="EMBL" id="CP061538">
    <property type="protein sequence ID" value="QNV39301.1"/>
    <property type="molecule type" value="Genomic_DNA"/>
</dbReference>
<feature type="domain" description="Phenol hydroxylase-like C-terminal dimerisation" evidence="7">
    <location>
        <begin position="442"/>
        <end position="628"/>
    </location>
</feature>
<dbReference type="GO" id="GO:0071949">
    <property type="term" value="F:FAD binding"/>
    <property type="evidence" value="ECO:0007669"/>
    <property type="project" value="InterPro"/>
</dbReference>
<dbReference type="KEGG" id="rama:IDM48_07790"/>
<dbReference type="NCBIfam" id="NF006144">
    <property type="entry name" value="PRK08294.1"/>
    <property type="match status" value="1"/>
</dbReference>
<accession>A0A7H2BI05</accession>